<dbReference type="FunFam" id="3.40.640.10:FF:000021">
    <property type="entry name" value="Glutamate-1-semialdehyde 2,1-aminomutase"/>
    <property type="match status" value="1"/>
</dbReference>
<dbReference type="InterPro" id="IPR004639">
    <property type="entry name" value="4pyrrol_synth_GluAld_NH2Trfase"/>
</dbReference>
<organism evidence="9 10">
    <name type="scientific">Candidatus Hydrogenisulfobacillus filiaventi</name>
    <dbReference type="NCBI Taxonomy" id="2707344"/>
    <lineage>
        <taxon>Bacteria</taxon>
        <taxon>Bacillati</taxon>
        <taxon>Bacillota</taxon>
        <taxon>Clostridia</taxon>
        <taxon>Eubacteriales</taxon>
        <taxon>Clostridiales Family XVII. Incertae Sedis</taxon>
        <taxon>Candidatus Hydrogenisulfobacillus</taxon>
    </lineage>
</organism>
<dbReference type="InterPro" id="IPR015424">
    <property type="entry name" value="PyrdxlP-dep_Trfase"/>
</dbReference>
<dbReference type="EMBL" id="LR778114">
    <property type="protein sequence ID" value="CAB1130111.1"/>
    <property type="molecule type" value="Genomic_DNA"/>
</dbReference>
<dbReference type="UniPathway" id="UPA00251">
    <property type="reaction ID" value="UER00317"/>
</dbReference>
<dbReference type="InterPro" id="IPR049704">
    <property type="entry name" value="Aminotrans_3_PPA_site"/>
</dbReference>
<comment type="pathway">
    <text evidence="3">Porphyrin-containing compound metabolism; protoporphyrin-IX biosynthesis; 5-aminolevulinate from L-glutamyl-tRNA(Glu): step 2/2.</text>
</comment>
<dbReference type="KEGG" id="hfv:R50_2619"/>
<dbReference type="PANTHER" id="PTHR43713">
    <property type="entry name" value="GLUTAMATE-1-SEMIALDEHYDE 2,1-AMINOMUTASE"/>
    <property type="match status" value="1"/>
</dbReference>
<dbReference type="Gene3D" id="3.40.640.10">
    <property type="entry name" value="Type I PLP-dependent aspartate aminotransferase-like (Major domain)"/>
    <property type="match status" value="1"/>
</dbReference>
<dbReference type="InterPro" id="IPR015422">
    <property type="entry name" value="PyrdxlP-dep_Trfase_small"/>
</dbReference>
<dbReference type="CDD" id="cd00610">
    <property type="entry name" value="OAT_like"/>
    <property type="match status" value="1"/>
</dbReference>
<dbReference type="HAMAP" id="MF_00375">
    <property type="entry name" value="HemL_aminotrans_3"/>
    <property type="match status" value="1"/>
</dbReference>
<evidence type="ECO:0000256" key="8">
    <source>
        <dbReference type="HAMAP-Rule" id="MF_00375"/>
    </source>
</evidence>
<dbReference type="GO" id="GO:0006782">
    <property type="term" value="P:protoporphyrinogen IX biosynthetic process"/>
    <property type="evidence" value="ECO:0007669"/>
    <property type="project" value="UniProtKB-UniRule"/>
</dbReference>
<comment type="catalytic activity">
    <reaction evidence="1 8">
        <text>(S)-4-amino-5-oxopentanoate = 5-aminolevulinate</text>
        <dbReference type="Rhea" id="RHEA:14265"/>
        <dbReference type="ChEBI" id="CHEBI:57501"/>
        <dbReference type="ChEBI" id="CHEBI:356416"/>
        <dbReference type="EC" id="5.4.3.8"/>
    </reaction>
</comment>
<proteinExistence type="inferred from homology"/>
<evidence type="ECO:0000256" key="1">
    <source>
        <dbReference type="ARBA" id="ARBA00001579"/>
    </source>
</evidence>
<dbReference type="InterPro" id="IPR015421">
    <property type="entry name" value="PyrdxlP-dep_Trfase_major"/>
</dbReference>
<evidence type="ECO:0000256" key="4">
    <source>
        <dbReference type="ARBA" id="ARBA00008981"/>
    </source>
</evidence>
<comment type="cofactor">
    <cofactor evidence="2 8">
        <name>pyridoxal 5'-phosphate</name>
        <dbReference type="ChEBI" id="CHEBI:597326"/>
    </cofactor>
</comment>
<dbReference type="PANTHER" id="PTHR43713:SF3">
    <property type="entry name" value="GLUTAMATE-1-SEMIALDEHYDE 2,1-AMINOMUTASE 1, CHLOROPLASTIC-RELATED"/>
    <property type="match status" value="1"/>
</dbReference>
<evidence type="ECO:0000256" key="5">
    <source>
        <dbReference type="ARBA" id="ARBA00022898"/>
    </source>
</evidence>
<keyword evidence="6 8" id="KW-0413">Isomerase</keyword>
<gene>
    <name evidence="8 9" type="primary">hemL</name>
    <name evidence="9" type="ORF">R50_2619</name>
</gene>
<accession>A0A6F8ZJQ5</accession>
<comment type="subcellular location">
    <subcellularLocation>
        <location evidence="8">Cytoplasm</location>
    </subcellularLocation>
</comment>
<dbReference type="InterPro" id="IPR005814">
    <property type="entry name" value="Aminotrans_3"/>
</dbReference>
<dbReference type="GO" id="GO:0042286">
    <property type="term" value="F:glutamate-1-semialdehyde 2,1-aminomutase activity"/>
    <property type="evidence" value="ECO:0007669"/>
    <property type="project" value="UniProtKB-UniRule"/>
</dbReference>
<dbReference type="GO" id="GO:0008483">
    <property type="term" value="F:transaminase activity"/>
    <property type="evidence" value="ECO:0007669"/>
    <property type="project" value="InterPro"/>
</dbReference>
<protein>
    <recommendedName>
        <fullName evidence="8">Glutamate-1-semialdehyde 2,1-aminomutase</fullName>
        <shortName evidence="8">GSA</shortName>
        <ecNumber evidence="8">5.4.3.8</ecNumber>
    </recommendedName>
    <alternativeName>
        <fullName evidence="8">Glutamate-1-semialdehyde aminotransferase</fullName>
        <shortName evidence="8">GSA-AT</shortName>
    </alternativeName>
</protein>
<dbReference type="AlphaFoldDB" id="A0A6F8ZJQ5"/>
<name>A0A6F8ZJQ5_9FIRM</name>
<sequence>MTTERRAGSRAWFERAQAVIAGGVSSPARSFKAVGGDPPVVMARARGAYLEDVDGNRYIDYLAAFAPLVLGHGHPRVLEAVHRQLDAGTLYGTPAPAEIELAEELVRVIPGLDQLRFVTTGTEAVMSALRLARAATGRRRLIKFAGTYHGHSDAMLVEAGSGAATAGPAIGGGIPPAVQADVITLPFNDPEALRAVMAREGREVAAIITEPVVGNMGIVPPQPGYLETMRSLADQYGALLIFDEVITAFRFRYGVVAESLGVVPDLYCLGKTIGGGLAAGAYGGRRDLMRLLSPQGPVFQAGTLAGNPLSSAAGLATLAVLRDENPYPRMEALAAELETGLRALAERVRVPLTINRVGSAFTVYFGRTAPVTNFREAAAADADRFARFHRAMLDEGVYLAPSRFEAWFVSAQHQPEDIRRTLAAAERALAALP</sequence>
<dbReference type="GO" id="GO:0005737">
    <property type="term" value="C:cytoplasm"/>
    <property type="evidence" value="ECO:0007669"/>
    <property type="project" value="UniProtKB-SubCell"/>
</dbReference>
<dbReference type="SUPFAM" id="SSF53383">
    <property type="entry name" value="PLP-dependent transferases"/>
    <property type="match status" value="1"/>
</dbReference>
<dbReference type="Gene3D" id="3.90.1150.10">
    <property type="entry name" value="Aspartate Aminotransferase, domain 1"/>
    <property type="match status" value="1"/>
</dbReference>
<keyword evidence="10" id="KW-1185">Reference proteome</keyword>
<keyword evidence="5 8" id="KW-0663">Pyridoxal phosphate</keyword>
<comment type="subunit">
    <text evidence="8">Homodimer.</text>
</comment>
<evidence type="ECO:0000256" key="7">
    <source>
        <dbReference type="ARBA" id="ARBA00023244"/>
    </source>
</evidence>
<dbReference type="Proteomes" id="UP000503399">
    <property type="component" value="Chromosome"/>
</dbReference>
<keyword evidence="8" id="KW-0963">Cytoplasm</keyword>
<dbReference type="PROSITE" id="PS00600">
    <property type="entry name" value="AA_TRANSFER_CLASS_3"/>
    <property type="match status" value="1"/>
</dbReference>
<keyword evidence="7 8" id="KW-0627">Porphyrin biosynthesis</keyword>
<dbReference type="NCBIfam" id="TIGR00713">
    <property type="entry name" value="hemL"/>
    <property type="match status" value="1"/>
</dbReference>
<evidence type="ECO:0000313" key="9">
    <source>
        <dbReference type="EMBL" id="CAB1130111.1"/>
    </source>
</evidence>
<feature type="modified residue" description="N6-(pyridoxal phosphate)lysine" evidence="8">
    <location>
        <position position="271"/>
    </location>
</feature>
<reference evidence="9 10" key="1">
    <citation type="submission" date="2020-02" db="EMBL/GenBank/DDBJ databases">
        <authorList>
            <person name="Hogendoorn C."/>
        </authorList>
    </citation>
    <scope>NUCLEOTIDE SEQUENCE [LARGE SCALE GENOMIC DNA]</scope>
    <source>
        <strain evidence="9">R501</strain>
    </source>
</reference>
<dbReference type="EC" id="5.4.3.8" evidence="8"/>
<evidence type="ECO:0000256" key="6">
    <source>
        <dbReference type="ARBA" id="ARBA00023235"/>
    </source>
</evidence>
<comment type="similarity">
    <text evidence="4 8">Belongs to the class-III pyridoxal-phosphate-dependent aminotransferase family. HemL subfamily.</text>
</comment>
<dbReference type="GO" id="GO:0030170">
    <property type="term" value="F:pyridoxal phosphate binding"/>
    <property type="evidence" value="ECO:0007669"/>
    <property type="project" value="InterPro"/>
</dbReference>
<evidence type="ECO:0000256" key="2">
    <source>
        <dbReference type="ARBA" id="ARBA00001933"/>
    </source>
</evidence>
<evidence type="ECO:0000256" key="3">
    <source>
        <dbReference type="ARBA" id="ARBA00004819"/>
    </source>
</evidence>
<dbReference type="NCBIfam" id="NF000818">
    <property type="entry name" value="PRK00062.1"/>
    <property type="match status" value="1"/>
</dbReference>
<dbReference type="Pfam" id="PF00202">
    <property type="entry name" value="Aminotran_3"/>
    <property type="match status" value="1"/>
</dbReference>
<evidence type="ECO:0000313" key="10">
    <source>
        <dbReference type="Proteomes" id="UP000503399"/>
    </source>
</evidence>